<keyword evidence="10" id="KW-0812">Transmembrane</keyword>
<accession>A0A4P8YFI8</accession>
<dbReference type="SUPFAM" id="SSF54197">
    <property type="entry name" value="HIT-like"/>
    <property type="match status" value="1"/>
</dbReference>
<evidence type="ECO:0000256" key="4">
    <source>
        <dbReference type="ARBA" id="ARBA00005189"/>
    </source>
</evidence>
<comment type="subcellular location">
    <subcellularLocation>
        <location evidence="2">Cell membrane</location>
        <topology evidence="2">Single-pass membrane protein</topology>
    </subcellularLocation>
</comment>
<keyword evidence="8" id="KW-1003">Cell membrane</keyword>
<keyword evidence="14" id="KW-0472">Membrane</keyword>
<dbReference type="OrthoDB" id="481399at2"/>
<dbReference type="Proteomes" id="UP000302163">
    <property type="component" value="Chromosome"/>
</dbReference>
<dbReference type="InterPro" id="IPR003763">
    <property type="entry name" value="CDP-diacylglyc_Pase"/>
</dbReference>
<proteinExistence type="inferred from homology"/>
<evidence type="ECO:0000256" key="1">
    <source>
        <dbReference type="ARBA" id="ARBA00001007"/>
    </source>
</evidence>
<evidence type="ECO:0000256" key="10">
    <source>
        <dbReference type="ARBA" id="ARBA00022692"/>
    </source>
</evidence>
<dbReference type="GO" id="GO:0008654">
    <property type="term" value="P:phospholipid biosynthetic process"/>
    <property type="evidence" value="ECO:0007669"/>
    <property type="project" value="UniProtKB-KW"/>
</dbReference>
<evidence type="ECO:0000256" key="13">
    <source>
        <dbReference type="ARBA" id="ARBA00023098"/>
    </source>
</evidence>
<evidence type="ECO:0000256" key="16">
    <source>
        <dbReference type="ARBA" id="ARBA00023264"/>
    </source>
</evidence>
<keyword evidence="15" id="KW-0594">Phospholipid biosynthesis</keyword>
<protein>
    <recommendedName>
        <fullName evidence="7">CDP-diacylglycerol pyrophosphatase</fullName>
        <ecNumber evidence="6">3.6.1.26</ecNumber>
    </recommendedName>
    <alternativeName>
        <fullName evidence="17">CDP-diacylglycerol phosphatidylhydrolase</fullName>
    </alternativeName>
    <alternativeName>
        <fullName evidence="18">CDP-diglyceride hydrolase</fullName>
    </alternativeName>
</protein>
<dbReference type="UniPathway" id="UPA00609">
    <property type="reaction ID" value="UER00664"/>
</dbReference>
<dbReference type="GO" id="GO:0008715">
    <property type="term" value="F:CDP-diacylglycerol diphosphatase activity"/>
    <property type="evidence" value="ECO:0007669"/>
    <property type="project" value="UniProtKB-EC"/>
</dbReference>
<dbReference type="GO" id="GO:0046342">
    <property type="term" value="P:CDP-diacylglycerol catabolic process"/>
    <property type="evidence" value="ECO:0007669"/>
    <property type="project" value="UniProtKB-UniPathway"/>
</dbReference>
<evidence type="ECO:0000313" key="19">
    <source>
        <dbReference type="EMBL" id="QCT19280.1"/>
    </source>
</evidence>
<evidence type="ECO:0000256" key="8">
    <source>
        <dbReference type="ARBA" id="ARBA00022475"/>
    </source>
</evidence>
<evidence type="ECO:0000313" key="20">
    <source>
        <dbReference type="Proteomes" id="UP000302163"/>
    </source>
</evidence>
<name>A0A4P8YFI8_9ENTR</name>
<evidence type="ECO:0000256" key="18">
    <source>
        <dbReference type="ARBA" id="ARBA00032892"/>
    </source>
</evidence>
<dbReference type="Gene3D" id="3.30.428.30">
    <property type="entry name" value="HIT family - CDH-like"/>
    <property type="match status" value="1"/>
</dbReference>
<comment type="similarity">
    <text evidence="5">Belongs to the Cdh family.</text>
</comment>
<comment type="pathway">
    <text evidence="4">Lipid metabolism.</text>
</comment>
<evidence type="ECO:0000256" key="5">
    <source>
        <dbReference type="ARBA" id="ARBA00006435"/>
    </source>
</evidence>
<reference evidence="19 20" key="1">
    <citation type="submission" date="2019-05" db="EMBL/GenBank/DDBJ databases">
        <title>Complete genome sequence of Izhakiella calystegiae KSNA2, an endophyte isolated from beach morning glory (Calystegia soldanella).</title>
        <authorList>
            <person name="Jiang L."/>
            <person name="Jeong J.C."/>
            <person name="Kim C.Y."/>
            <person name="Kim D.H."/>
            <person name="Kim S.W."/>
            <person name="Lee j."/>
        </authorList>
    </citation>
    <scope>NUCLEOTIDE SEQUENCE [LARGE SCALE GENOMIC DNA]</scope>
    <source>
        <strain evidence="19 20">KSNA2</strain>
    </source>
</reference>
<keyword evidence="12" id="KW-1133">Transmembrane helix</keyword>
<gene>
    <name evidence="19" type="ORF">FEM41_06210</name>
</gene>
<keyword evidence="9" id="KW-0444">Lipid biosynthesis</keyword>
<dbReference type="EMBL" id="CP040428">
    <property type="protein sequence ID" value="QCT19280.1"/>
    <property type="molecule type" value="Genomic_DNA"/>
</dbReference>
<dbReference type="PIRSF" id="PIRSF001273">
    <property type="entry name" value="CDH"/>
    <property type="match status" value="1"/>
</dbReference>
<keyword evidence="11 19" id="KW-0378">Hydrolase</keyword>
<evidence type="ECO:0000256" key="14">
    <source>
        <dbReference type="ARBA" id="ARBA00023136"/>
    </source>
</evidence>
<evidence type="ECO:0000256" key="3">
    <source>
        <dbReference type="ARBA" id="ARBA00004927"/>
    </source>
</evidence>
<evidence type="ECO:0000256" key="15">
    <source>
        <dbReference type="ARBA" id="ARBA00023209"/>
    </source>
</evidence>
<organism evidence="19 20">
    <name type="scientific">Jejubacter calystegiae</name>
    <dbReference type="NCBI Taxonomy" id="2579935"/>
    <lineage>
        <taxon>Bacteria</taxon>
        <taxon>Pseudomonadati</taxon>
        <taxon>Pseudomonadota</taxon>
        <taxon>Gammaproteobacteria</taxon>
        <taxon>Enterobacterales</taxon>
        <taxon>Enterobacteriaceae</taxon>
        <taxon>Jejubacter</taxon>
    </lineage>
</organism>
<keyword evidence="16" id="KW-1208">Phospholipid metabolism</keyword>
<evidence type="ECO:0000256" key="12">
    <source>
        <dbReference type="ARBA" id="ARBA00022989"/>
    </source>
</evidence>
<dbReference type="NCBIfam" id="NF003986">
    <property type="entry name" value="PRK05471.1-5"/>
    <property type="match status" value="1"/>
</dbReference>
<evidence type="ECO:0000256" key="11">
    <source>
        <dbReference type="ARBA" id="ARBA00022801"/>
    </source>
</evidence>
<evidence type="ECO:0000256" key="6">
    <source>
        <dbReference type="ARBA" id="ARBA00012375"/>
    </source>
</evidence>
<dbReference type="EC" id="3.6.1.26" evidence="6"/>
<dbReference type="Pfam" id="PF02611">
    <property type="entry name" value="CDH"/>
    <property type="match status" value="1"/>
</dbReference>
<evidence type="ECO:0000256" key="17">
    <source>
        <dbReference type="ARBA" id="ARBA00032888"/>
    </source>
</evidence>
<evidence type="ECO:0000256" key="9">
    <source>
        <dbReference type="ARBA" id="ARBA00022516"/>
    </source>
</evidence>
<evidence type="ECO:0000256" key="7">
    <source>
        <dbReference type="ARBA" id="ARBA00019608"/>
    </source>
</evidence>
<dbReference type="RefSeq" id="WP_138095164.1">
    <property type="nucleotide sequence ID" value="NZ_CP040428.1"/>
</dbReference>
<dbReference type="AlphaFoldDB" id="A0A4P8YFI8"/>
<evidence type="ECO:0000256" key="2">
    <source>
        <dbReference type="ARBA" id="ARBA00004162"/>
    </source>
</evidence>
<comment type="pathway">
    <text evidence="3">Phospholipid metabolism; CDP-diacylglycerol degradation; phosphatidate from CDP-diacylglycerol: step 1/1.</text>
</comment>
<dbReference type="InterPro" id="IPR036265">
    <property type="entry name" value="HIT-like_sf"/>
</dbReference>
<keyword evidence="13" id="KW-0443">Lipid metabolism</keyword>
<comment type="catalytic activity">
    <reaction evidence="1">
        <text>a CDP-1,2-diacyl-sn-glycerol + H2O = a 1,2-diacyl-sn-glycero-3-phosphate + CMP + 2 H(+)</text>
        <dbReference type="Rhea" id="RHEA:15221"/>
        <dbReference type="ChEBI" id="CHEBI:15377"/>
        <dbReference type="ChEBI" id="CHEBI:15378"/>
        <dbReference type="ChEBI" id="CHEBI:58332"/>
        <dbReference type="ChEBI" id="CHEBI:58608"/>
        <dbReference type="ChEBI" id="CHEBI:60377"/>
        <dbReference type="EC" id="3.6.1.26"/>
    </reaction>
</comment>
<keyword evidence="20" id="KW-1185">Reference proteome</keyword>
<dbReference type="GO" id="GO:0005886">
    <property type="term" value="C:plasma membrane"/>
    <property type="evidence" value="ECO:0007669"/>
    <property type="project" value="UniProtKB-SubCell"/>
</dbReference>
<sequence length="247" mass="27385">MRRLLLILLIPLTLLLAGVGYLHLAGHPDALRHIVLKQCLPGWQHGNPAPCTRVTQDAALLKDRNGLLQYLLLPVIRINGIESPMLLDAETPNYFWLAWQARDLLGVKRSAPVPDTAIALTVNSRMGRTQNHLHIHISCLRSEVRAQLNRSAAGVGPRWQPLDGSISGHHYMIRRVSADALSRQSPFRLLANEVPGARAHMGRYGLALALLPDGDFVLLATERHLLRLNLASSEEIQDHDCAILHDS</sequence>
<dbReference type="KEGG" id="izh:FEM41_06210"/>